<evidence type="ECO:0000313" key="1">
    <source>
        <dbReference type="EMBL" id="GAG30111.1"/>
    </source>
</evidence>
<organism evidence="1">
    <name type="scientific">marine sediment metagenome</name>
    <dbReference type="NCBI Taxonomy" id="412755"/>
    <lineage>
        <taxon>unclassified sequences</taxon>
        <taxon>metagenomes</taxon>
        <taxon>ecological metagenomes</taxon>
    </lineage>
</organism>
<feature type="non-terminal residue" evidence="1">
    <location>
        <position position="125"/>
    </location>
</feature>
<name>X0XZI1_9ZZZZ</name>
<proteinExistence type="predicted"/>
<dbReference type="AlphaFoldDB" id="X0XZI1"/>
<dbReference type="EMBL" id="BARS01043872">
    <property type="protein sequence ID" value="GAG30111.1"/>
    <property type="molecule type" value="Genomic_DNA"/>
</dbReference>
<comment type="caution">
    <text evidence="1">The sequence shown here is derived from an EMBL/GenBank/DDBJ whole genome shotgun (WGS) entry which is preliminary data.</text>
</comment>
<reference evidence="1" key="1">
    <citation type="journal article" date="2014" name="Front. Microbiol.">
        <title>High frequency of phylogenetically diverse reductive dehalogenase-homologous genes in deep subseafloor sedimentary metagenomes.</title>
        <authorList>
            <person name="Kawai M."/>
            <person name="Futagami T."/>
            <person name="Toyoda A."/>
            <person name="Takaki Y."/>
            <person name="Nishi S."/>
            <person name="Hori S."/>
            <person name="Arai W."/>
            <person name="Tsubouchi T."/>
            <person name="Morono Y."/>
            <person name="Uchiyama I."/>
            <person name="Ito T."/>
            <person name="Fujiyama A."/>
            <person name="Inagaki F."/>
            <person name="Takami H."/>
        </authorList>
    </citation>
    <scope>NUCLEOTIDE SEQUENCE</scope>
    <source>
        <strain evidence="1">Expedition CK06-06</strain>
    </source>
</reference>
<gene>
    <name evidence="1" type="ORF">S01H1_66356</name>
</gene>
<protein>
    <submittedName>
        <fullName evidence="1">Uncharacterized protein</fullName>
    </submittedName>
</protein>
<accession>X0XZI1</accession>
<sequence>MFKVVIRGKEKVLANINTKRLQTEAGMVTVISKAQKPLLARIRANINWTCHSLKELADMGHPYGKKHLNNPHSPYYLVHRRSGAMRNSLSSDIGADSFQIRGGIGFTEAAEDSLTTSNARASYIR</sequence>